<accession>A0AC61SB00</accession>
<dbReference type="EMBL" id="QYBA01000134">
    <property type="protein sequence ID" value="TKY91757.1"/>
    <property type="molecule type" value="Genomic_DNA"/>
</dbReference>
<evidence type="ECO:0000313" key="2">
    <source>
        <dbReference type="Proteomes" id="UP000315423"/>
    </source>
</evidence>
<protein>
    <submittedName>
        <fullName evidence="1">3,4-dihydroxy-2-butanone-4-phosphate synthase</fullName>
        <ecNumber evidence="1">4.1.99.12</ecNumber>
    </submittedName>
</protein>
<dbReference type="Proteomes" id="UP000315423">
    <property type="component" value="Unassembled WGS sequence"/>
</dbReference>
<keyword evidence="1" id="KW-0456">Lyase</keyword>
<name>A0AC61SB00_9EURY</name>
<comment type="caution">
    <text evidence="1">The sequence shown here is derived from an EMBL/GenBank/DDBJ whole genome shotgun (WGS) entry which is preliminary data.</text>
</comment>
<dbReference type="EC" id="4.1.99.12" evidence="1"/>
<sequence length="238" mass="26488">MNNIKTKSVQQAVKSIQKNEMILLFDAEDREGETDFVIPASNVTPDHIYQMRRDGGGLICVAIHPTAAKRLGLPYYSDVLHHSDLNGNGKILRKLVEKDGDIPYDSRSSFSLWVNHRDTFTGIGDRDRTLTISRIGNVVRDTMSGIDVDLSSEFRSPGHVSLLRAASGLVDERTGQTELSVVLAQLACITPAMAICEMLDGHTGLALTKQDALKYAKENDQVFNERKDVIREYNRSLK</sequence>
<evidence type="ECO:0000313" key="1">
    <source>
        <dbReference type="EMBL" id="TKY91757.1"/>
    </source>
</evidence>
<proteinExistence type="predicted"/>
<gene>
    <name evidence="1" type="primary">ribB</name>
    <name evidence="1" type="ORF">C5S46_04195</name>
</gene>
<reference evidence="1" key="1">
    <citation type="submission" date="2018-09" db="EMBL/GenBank/DDBJ databases">
        <title>A genomic encyclopedia of anaerobic methanotrophic archaea.</title>
        <authorList>
            <person name="Skennerton C.T."/>
            <person name="Chadwick G.L."/>
            <person name="Laso-Perez R."/>
            <person name="Leu A.O."/>
            <person name="Speth D.R."/>
            <person name="Yu H."/>
            <person name="Morgan-Lang C."/>
            <person name="Hatzenpichler R."/>
            <person name="Goudeau D."/>
            <person name="Malmstrom R."/>
            <person name="Woyke T."/>
            <person name="Hallam S."/>
            <person name="Tyson G.W."/>
            <person name="Wegener G."/>
            <person name="Boetius A."/>
            <person name="Orphan V.J."/>
        </authorList>
    </citation>
    <scope>NUCLEOTIDE SEQUENCE</scope>
    <source>
        <strain evidence="1">CONS3730D10UFb2</strain>
    </source>
</reference>
<organism evidence="1 2">
    <name type="scientific">Candidatus Methanomarinus sp</name>
    <dbReference type="NCBI Taxonomy" id="3386244"/>
    <lineage>
        <taxon>Archaea</taxon>
        <taxon>Methanobacteriati</taxon>
        <taxon>Methanobacteriota</taxon>
        <taxon>Stenosarchaea group</taxon>
        <taxon>Methanomicrobia</taxon>
        <taxon>Methanosarcinales</taxon>
        <taxon>ANME-2 cluster</taxon>
        <taxon>Candidatus Methanocomedenaceae</taxon>
        <taxon>Candidatus Methanomarinus</taxon>
    </lineage>
</organism>